<reference evidence="1 2" key="1">
    <citation type="submission" date="2018-08" db="EMBL/GenBank/DDBJ databases">
        <title>A genome reference for cultivated species of the human gut microbiota.</title>
        <authorList>
            <person name="Zou Y."/>
            <person name="Xue W."/>
            <person name="Luo G."/>
        </authorList>
    </citation>
    <scope>NUCLEOTIDE SEQUENCE [LARGE SCALE GENOMIC DNA]</scope>
    <source>
        <strain evidence="1 2">OM06-4</strain>
    </source>
</reference>
<dbReference type="RefSeq" id="WP_117580278.1">
    <property type="nucleotide sequence ID" value="NZ_QUSL01000002.1"/>
</dbReference>
<organism evidence="1 2">
    <name type="scientific">Thomasclavelia ramosa</name>
    <dbReference type="NCBI Taxonomy" id="1547"/>
    <lineage>
        <taxon>Bacteria</taxon>
        <taxon>Bacillati</taxon>
        <taxon>Bacillota</taxon>
        <taxon>Erysipelotrichia</taxon>
        <taxon>Erysipelotrichales</taxon>
        <taxon>Coprobacillaceae</taxon>
        <taxon>Thomasclavelia</taxon>
    </lineage>
</organism>
<dbReference type="AlphaFoldDB" id="A0A3E3EI69"/>
<comment type="caution">
    <text evidence="1">The sequence shown here is derived from an EMBL/GenBank/DDBJ whole genome shotgun (WGS) entry which is preliminary data.</text>
</comment>
<protein>
    <submittedName>
        <fullName evidence="1">Uncharacterized protein</fullName>
    </submittedName>
</protein>
<gene>
    <name evidence="1" type="ORF">DXB93_01785</name>
</gene>
<dbReference type="Proteomes" id="UP000261032">
    <property type="component" value="Unassembled WGS sequence"/>
</dbReference>
<accession>A0A3E3EI69</accession>
<name>A0A3E3EI69_9FIRM</name>
<proteinExistence type="predicted"/>
<evidence type="ECO:0000313" key="2">
    <source>
        <dbReference type="Proteomes" id="UP000261032"/>
    </source>
</evidence>
<dbReference type="EMBL" id="QUSL01000002">
    <property type="protein sequence ID" value="RGD86921.1"/>
    <property type="molecule type" value="Genomic_DNA"/>
</dbReference>
<sequence length="98" mass="11847">MKKIIGNLLYDTEKAEKIYSFMQKIKTSSFGGMNFYEWYSVDVYKTEKDNYFIHSYVKEKPSYKPFIEEYSEPEFEKLLKEIDPDKYIELGFNDFEDA</sequence>
<evidence type="ECO:0000313" key="1">
    <source>
        <dbReference type="EMBL" id="RGD86921.1"/>
    </source>
</evidence>